<dbReference type="EMBL" id="JACHCA010000005">
    <property type="protein sequence ID" value="MBB6128307.1"/>
    <property type="molecule type" value="Genomic_DNA"/>
</dbReference>
<proteinExistence type="predicted"/>
<dbReference type="AlphaFoldDB" id="A0A1N7AYQ0"/>
<evidence type="ECO:0000313" key="4">
    <source>
        <dbReference type="Proteomes" id="UP000541583"/>
    </source>
</evidence>
<dbReference type="RefSeq" id="WP_076374162.1">
    <property type="nucleotide sequence ID" value="NZ_FTMG01000007.1"/>
</dbReference>
<evidence type="ECO:0000313" key="3">
    <source>
        <dbReference type="EMBL" id="MBB6128307.1"/>
    </source>
</evidence>
<protein>
    <submittedName>
        <fullName evidence="3">Uncharacterized protein</fullName>
    </submittedName>
</protein>
<evidence type="ECO:0000313" key="2">
    <source>
        <dbReference type="EMBL" id="MBB6110645.1"/>
    </source>
</evidence>
<name>A0A1N7AYQ0_9SPHI</name>
<dbReference type="OrthoDB" id="796140at2"/>
<reference evidence="4 5" key="1">
    <citation type="submission" date="2020-08" db="EMBL/GenBank/DDBJ databases">
        <title>Genomic Encyclopedia of Type Strains, Phase IV (KMG-V): Genome sequencing to study the core and pangenomes of soil and plant-associated prokaryotes.</title>
        <authorList>
            <person name="Whitman W."/>
        </authorList>
    </citation>
    <scope>NUCLEOTIDE SEQUENCE [LARGE SCALE GENOMIC DNA]</scope>
    <source>
        <strain evidence="2 4">ANJLi2</strain>
        <strain evidence="3 5">MP601</strain>
    </source>
</reference>
<gene>
    <name evidence="3" type="ORF">HDF22_002420</name>
    <name evidence="2" type="ORF">HDF23_003404</name>
</gene>
<feature type="transmembrane region" description="Helical" evidence="1">
    <location>
        <begin position="80"/>
        <end position="99"/>
    </location>
</feature>
<organism evidence="3 5">
    <name type="scientific">Mucilaginibacter lappiensis</name>
    <dbReference type="NCBI Taxonomy" id="354630"/>
    <lineage>
        <taxon>Bacteria</taxon>
        <taxon>Pseudomonadati</taxon>
        <taxon>Bacteroidota</taxon>
        <taxon>Sphingobacteriia</taxon>
        <taxon>Sphingobacteriales</taxon>
        <taxon>Sphingobacteriaceae</taxon>
        <taxon>Mucilaginibacter</taxon>
    </lineage>
</organism>
<accession>A0A1N7AYQ0</accession>
<keyword evidence="1" id="KW-1133">Transmembrane helix</keyword>
<evidence type="ECO:0000256" key="1">
    <source>
        <dbReference type="SAM" id="Phobius"/>
    </source>
</evidence>
<keyword evidence="4" id="KW-1185">Reference proteome</keyword>
<dbReference type="Proteomes" id="UP000548326">
    <property type="component" value="Unassembled WGS sequence"/>
</dbReference>
<keyword evidence="1" id="KW-0812">Transmembrane</keyword>
<dbReference type="EMBL" id="JACHCB010000008">
    <property type="protein sequence ID" value="MBB6110645.1"/>
    <property type="molecule type" value="Genomic_DNA"/>
</dbReference>
<feature type="transmembrane region" description="Helical" evidence="1">
    <location>
        <begin position="105"/>
        <end position="123"/>
    </location>
</feature>
<sequence>MKLKFKISQTTSLAPEIIIDRIKAELDQNKYRVLNITNNSVKFDESPWKLMWNFEAMRRLDGGKFDVNLQDNLTSVTFSYYRSLIGPLIILTVISIGLIRDGEYYAPLGFLLFYVIALTFNAFTLKDVANEMLNDILIF</sequence>
<comment type="caution">
    <text evidence="3">The sequence shown here is derived from an EMBL/GenBank/DDBJ whole genome shotgun (WGS) entry which is preliminary data.</text>
</comment>
<dbReference type="Proteomes" id="UP000541583">
    <property type="component" value="Unassembled WGS sequence"/>
</dbReference>
<evidence type="ECO:0000313" key="5">
    <source>
        <dbReference type="Proteomes" id="UP000548326"/>
    </source>
</evidence>
<keyword evidence="1" id="KW-0472">Membrane</keyword>